<comment type="caution">
    <text evidence="1">The sequence shown here is derived from an EMBL/GenBank/DDBJ whole genome shotgun (WGS) entry which is preliminary data.</text>
</comment>
<organism evidence="1 2">
    <name type="scientific">Pseudocohnilembus persalinus</name>
    <name type="common">Ciliate</name>
    <dbReference type="NCBI Taxonomy" id="266149"/>
    <lineage>
        <taxon>Eukaryota</taxon>
        <taxon>Sar</taxon>
        <taxon>Alveolata</taxon>
        <taxon>Ciliophora</taxon>
        <taxon>Intramacronucleata</taxon>
        <taxon>Oligohymenophorea</taxon>
        <taxon>Scuticociliatia</taxon>
        <taxon>Philasterida</taxon>
        <taxon>Pseudocohnilembidae</taxon>
        <taxon>Pseudocohnilembus</taxon>
    </lineage>
</organism>
<sequence>MENWSPQQFKVFLYSIFSKFVQFHYSYSSGLINQSLSIDTSSQYSDLGEFMQRCLSQKIFLPLKYFKVKLQVTTSEKFPRVFKDKLNFYYKTWVLDPLSKESDTRV</sequence>
<evidence type="ECO:0000313" key="1">
    <source>
        <dbReference type="EMBL" id="KRX05487.1"/>
    </source>
</evidence>
<dbReference type="EMBL" id="LDAU01000107">
    <property type="protein sequence ID" value="KRX05487.1"/>
    <property type="molecule type" value="Genomic_DNA"/>
</dbReference>
<dbReference type="AlphaFoldDB" id="A0A0V0QT33"/>
<protein>
    <submittedName>
        <fullName evidence="1">Uncharacterized protein</fullName>
    </submittedName>
</protein>
<reference evidence="1 2" key="1">
    <citation type="journal article" date="2015" name="Sci. Rep.">
        <title>Genome of the facultative scuticociliatosis pathogen Pseudocohnilembus persalinus provides insight into its virulence through horizontal gene transfer.</title>
        <authorList>
            <person name="Xiong J."/>
            <person name="Wang G."/>
            <person name="Cheng J."/>
            <person name="Tian M."/>
            <person name="Pan X."/>
            <person name="Warren A."/>
            <person name="Jiang C."/>
            <person name="Yuan D."/>
            <person name="Miao W."/>
        </authorList>
    </citation>
    <scope>NUCLEOTIDE SEQUENCE [LARGE SCALE GENOMIC DNA]</scope>
    <source>
        <strain evidence="1">36N120E</strain>
    </source>
</reference>
<dbReference type="Proteomes" id="UP000054937">
    <property type="component" value="Unassembled WGS sequence"/>
</dbReference>
<evidence type="ECO:0000313" key="2">
    <source>
        <dbReference type="Proteomes" id="UP000054937"/>
    </source>
</evidence>
<keyword evidence="2" id="KW-1185">Reference proteome</keyword>
<proteinExistence type="predicted"/>
<accession>A0A0V0QT33</accession>
<gene>
    <name evidence="1" type="ORF">PPERSA_04524</name>
</gene>
<dbReference type="InParanoid" id="A0A0V0QT33"/>
<name>A0A0V0QT33_PSEPJ</name>